<dbReference type="EMBL" id="CAFBOR010000229">
    <property type="protein sequence ID" value="CAB4998969.1"/>
    <property type="molecule type" value="Genomic_DNA"/>
</dbReference>
<evidence type="ECO:0000313" key="6">
    <source>
        <dbReference type="EMBL" id="CAB5015818.1"/>
    </source>
</evidence>
<sequence>MILSLVCNLLTLYMVILAARAVLSWFPMSPGSALAPIARILVDVTEPVLAPLRRVIPQAGVIDLSFLVAFFGLSIIRNIICG</sequence>
<evidence type="ECO:0000313" key="2">
    <source>
        <dbReference type="EMBL" id="CAB4664197.1"/>
    </source>
</evidence>
<keyword evidence="1" id="KW-1133">Transmembrane helix</keyword>
<dbReference type="EMBL" id="CAEZWM010000153">
    <property type="protein sequence ID" value="CAB4664197.1"/>
    <property type="molecule type" value="Genomic_DNA"/>
</dbReference>
<dbReference type="Pfam" id="PF02325">
    <property type="entry name" value="CCB3_YggT"/>
    <property type="match status" value="1"/>
</dbReference>
<dbReference type="AlphaFoldDB" id="A0A6J7P6S0"/>
<protein>
    <submittedName>
        <fullName evidence="5">Unannotated protein</fullName>
    </submittedName>
</protein>
<keyword evidence="1" id="KW-0812">Transmembrane</keyword>
<reference evidence="5" key="1">
    <citation type="submission" date="2020-05" db="EMBL/GenBank/DDBJ databases">
        <authorList>
            <person name="Chiriac C."/>
            <person name="Salcher M."/>
            <person name="Ghai R."/>
            <person name="Kavagutti S V."/>
        </authorList>
    </citation>
    <scope>NUCLEOTIDE SEQUENCE</scope>
</reference>
<evidence type="ECO:0000256" key="1">
    <source>
        <dbReference type="SAM" id="Phobius"/>
    </source>
</evidence>
<dbReference type="EMBL" id="CAFBLK010000064">
    <property type="protein sequence ID" value="CAB4862580.1"/>
    <property type="molecule type" value="Genomic_DNA"/>
</dbReference>
<dbReference type="PANTHER" id="PTHR33219:SF14">
    <property type="entry name" value="PROTEIN COFACTOR ASSEMBLY OF COMPLEX C SUBUNIT B CCB3, CHLOROPLASTIC-RELATED"/>
    <property type="match status" value="1"/>
</dbReference>
<dbReference type="EMBL" id="CAFBPF010000121">
    <property type="protein sequence ID" value="CAB5015818.1"/>
    <property type="molecule type" value="Genomic_DNA"/>
</dbReference>
<evidence type="ECO:0000313" key="5">
    <source>
        <dbReference type="EMBL" id="CAB4998969.1"/>
    </source>
</evidence>
<name>A0A6J7P6S0_9ZZZZ</name>
<proteinExistence type="predicted"/>
<dbReference type="GO" id="GO:0016020">
    <property type="term" value="C:membrane"/>
    <property type="evidence" value="ECO:0007669"/>
    <property type="project" value="InterPro"/>
</dbReference>
<organism evidence="5">
    <name type="scientific">freshwater metagenome</name>
    <dbReference type="NCBI Taxonomy" id="449393"/>
    <lineage>
        <taxon>unclassified sequences</taxon>
        <taxon>metagenomes</taxon>
        <taxon>ecological metagenomes</taxon>
    </lineage>
</organism>
<dbReference type="InterPro" id="IPR003425">
    <property type="entry name" value="CCB3/YggT"/>
</dbReference>
<keyword evidence="1" id="KW-0472">Membrane</keyword>
<gene>
    <name evidence="2" type="ORF">UFOPK2242_01146</name>
    <name evidence="3" type="ORF">UFOPK2996_00629</name>
    <name evidence="4" type="ORF">UFOPK3317_00487</name>
    <name evidence="5" type="ORF">UFOPK3974_01387</name>
    <name evidence="6" type="ORF">UFOPK4071_00969</name>
</gene>
<accession>A0A6J7P6S0</accession>
<evidence type="ECO:0000313" key="4">
    <source>
        <dbReference type="EMBL" id="CAB4862580.1"/>
    </source>
</evidence>
<dbReference type="PANTHER" id="PTHR33219">
    <property type="entry name" value="YLMG HOMOLOG PROTEIN 2, CHLOROPLASTIC"/>
    <property type="match status" value="1"/>
</dbReference>
<feature type="transmembrane region" description="Helical" evidence="1">
    <location>
        <begin position="55"/>
        <end position="76"/>
    </location>
</feature>
<evidence type="ECO:0000313" key="3">
    <source>
        <dbReference type="EMBL" id="CAB4793323.1"/>
    </source>
</evidence>
<dbReference type="EMBL" id="CAFAAH010000065">
    <property type="protein sequence ID" value="CAB4793323.1"/>
    <property type="molecule type" value="Genomic_DNA"/>
</dbReference>